<evidence type="ECO:0000313" key="2">
    <source>
        <dbReference type="Proteomes" id="UP000000593"/>
    </source>
</evidence>
<organism evidence="1 2">
    <name type="scientific">Photobacterium profundum (strain SS9)</name>
    <dbReference type="NCBI Taxonomy" id="298386"/>
    <lineage>
        <taxon>Bacteria</taxon>
        <taxon>Pseudomonadati</taxon>
        <taxon>Pseudomonadota</taxon>
        <taxon>Gammaproteobacteria</taxon>
        <taxon>Vibrionales</taxon>
        <taxon>Vibrionaceae</taxon>
        <taxon>Photobacterium</taxon>
    </lineage>
</organism>
<dbReference type="HOGENOM" id="CLU_2035833_0_0_6"/>
<dbReference type="Proteomes" id="UP000000593">
    <property type="component" value="Chromosome 1"/>
</dbReference>
<gene>
    <name evidence="1" type="ordered locus">PBPRA1928</name>
</gene>
<protein>
    <submittedName>
        <fullName evidence="1">Uncharacterized protein</fullName>
    </submittedName>
</protein>
<sequence length="121" mass="13141">MGICSISLMNAGNPTSPVMTTILMARVAIAGLILVICCPPTTATNCLITIHTVYISRYYLNLFFTDELDQGTHHSCLTVIPHPIPYIQDLPDQINSILSGNNRGTASYRMTTLLTVAVTSQ</sequence>
<keyword evidence="2" id="KW-1185">Reference proteome</keyword>
<dbReference type="KEGG" id="ppr:PBPRA1928"/>
<dbReference type="AlphaFoldDB" id="Q6LQU4"/>
<reference evidence="2" key="1">
    <citation type="journal article" date="2005" name="Science">
        <title>Life at depth: Photobacterium profundum genome sequence and expression analysis.</title>
        <authorList>
            <person name="Vezzi A."/>
            <person name="Campanaro S."/>
            <person name="D'Angelo M."/>
            <person name="Simonato F."/>
            <person name="Vitulo N."/>
            <person name="Lauro F.M."/>
            <person name="Cestaro A."/>
            <person name="Malacrida G."/>
            <person name="Simionati B."/>
            <person name="Cannata N."/>
            <person name="Romualdi C."/>
            <person name="Bartlett D.H."/>
            <person name="Valle G."/>
        </authorList>
    </citation>
    <scope>NUCLEOTIDE SEQUENCE [LARGE SCALE GENOMIC DNA]</scope>
    <source>
        <strain evidence="2">ATCC BAA-1253 / SS9</strain>
    </source>
</reference>
<name>Q6LQU4_PHOPR</name>
<evidence type="ECO:0000313" key="1">
    <source>
        <dbReference type="EMBL" id="CAG20332.1"/>
    </source>
</evidence>
<proteinExistence type="predicted"/>
<accession>Q6LQU4</accession>
<dbReference type="EMBL" id="CR378669">
    <property type="protein sequence ID" value="CAG20332.1"/>
    <property type="molecule type" value="Genomic_DNA"/>
</dbReference>